<dbReference type="Proteomes" id="UP000019591">
    <property type="component" value="Plasmid EAL2_808p"/>
</dbReference>
<dbReference type="AlphaFoldDB" id="W8T9Z9"/>
<dbReference type="Pfam" id="PF03235">
    <property type="entry name" value="GmrSD_N"/>
    <property type="match status" value="1"/>
</dbReference>
<protein>
    <recommendedName>
        <fullName evidence="1">GmrSD restriction endonucleases N-terminal domain-containing protein</fullName>
    </recommendedName>
</protein>
<dbReference type="EMBL" id="CP007453">
    <property type="protein sequence ID" value="AHM57715.1"/>
    <property type="molecule type" value="Genomic_DNA"/>
</dbReference>
<dbReference type="PATRIC" id="fig|1286171.3.peg.2387"/>
<dbReference type="RefSeq" id="WP_025436604.1">
    <property type="nucleotide sequence ID" value="NZ_CP007453.1"/>
</dbReference>
<feature type="domain" description="GmrSD restriction endonucleases N-terminal" evidence="1">
    <location>
        <begin position="16"/>
        <end position="198"/>
    </location>
</feature>
<evidence type="ECO:0000313" key="2">
    <source>
        <dbReference type="EMBL" id="AHM57715.1"/>
    </source>
</evidence>
<dbReference type="InterPro" id="IPR004919">
    <property type="entry name" value="GmrSD_N"/>
</dbReference>
<dbReference type="InterPro" id="IPR036086">
    <property type="entry name" value="ParB/Sulfiredoxin_sf"/>
</dbReference>
<evidence type="ECO:0000259" key="1">
    <source>
        <dbReference type="Pfam" id="PF03235"/>
    </source>
</evidence>
<dbReference type="PANTHER" id="PTHR35149">
    <property type="entry name" value="SLL5132 PROTEIN"/>
    <property type="match status" value="1"/>
</dbReference>
<dbReference type="Gene3D" id="3.90.1530.30">
    <property type="match status" value="1"/>
</dbReference>
<dbReference type="KEGG" id="eac:EAL2_808p02100"/>
<reference evidence="2 3" key="1">
    <citation type="journal article" date="2014" name="Genome Announc.">
        <title>Complete Genome Sequence of Amino Acid-Utilizing Eubacterium acidaminophilum al-2 (DSM 3953).</title>
        <authorList>
            <person name="Poehlein A."/>
            <person name="Andreesen J.R."/>
            <person name="Daniel R."/>
        </authorList>
    </citation>
    <scope>NUCLEOTIDE SEQUENCE [LARGE SCALE GENOMIC DNA]</scope>
    <source>
        <strain evidence="2 3">DSM 3953</strain>
        <plasmid evidence="3">Plasmid EAL2_808p</plasmid>
    </source>
</reference>
<dbReference type="eggNOG" id="COG1479">
    <property type="taxonomic scope" value="Bacteria"/>
</dbReference>
<gene>
    <name evidence="2" type="ORF">EAL2_808p02100</name>
</gene>
<organism evidence="2 3">
    <name type="scientific">Peptoclostridium acidaminophilum DSM 3953</name>
    <dbReference type="NCBI Taxonomy" id="1286171"/>
    <lineage>
        <taxon>Bacteria</taxon>
        <taxon>Bacillati</taxon>
        <taxon>Bacillota</taxon>
        <taxon>Clostridia</taxon>
        <taxon>Peptostreptococcales</taxon>
        <taxon>Peptoclostridiaceae</taxon>
        <taxon>Peptoclostridium</taxon>
    </lineage>
</organism>
<dbReference type="SUPFAM" id="SSF110849">
    <property type="entry name" value="ParB/Sulfiredoxin"/>
    <property type="match status" value="1"/>
</dbReference>
<proteinExistence type="predicted"/>
<evidence type="ECO:0000313" key="3">
    <source>
        <dbReference type="Proteomes" id="UP000019591"/>
    </source>
</evidence>
<sequence>MNLAKADIKLETKLVGSVEGKFYIPSYQRGYRWEKDQVYRLLDDIYTNGAKSYCLQPVVVRKHNDRYELIDGQQRLTTLYILLKYIQKEYKPRIRLNYSLNYETRTDSEAFLDSIDEMIAETNIDFFYIYSAYGTIDDWFIGQKDDVIAADKIYEYLAERVKIIWYEVGESDDAIALFTRLNIGKIPLTSAELIKAMFLSRDNNSEIDREKQEEISLQWDNIERELHNNSLWYFLTNHSNAKYQTRIDLILDLISTKSADNKEKYFTFFYFDDLNQKENLNEIWKEIQHTFLILKDWYEDHELYHKIGYLISSNTKSLQDIFALSKRNINGRGITKNQFKSELDAYIKKSIDIHTNYSELSYEKSTDYARISKLLLLFNVESVRQNGEQTQWFPFEKFKFQKTGKISWSLEHIHAQQSEGMQKQEDWKEWLRLHIPSIVSLAEENDKLVEEMKIACDRQRLERLEFEDIQQKVIQKLSAQGNTEYMHSIANLALLNMSDNAALNNSTFDVKRNAIIEMDKKGQFIPFCTKMVFLKYYTPSAGNQLHFWGQQDRIAYIKAINSTLKNYLSEDISIEKRHE</sequence>
<name>W8T9Z9_PEPAC</name>
<keyword evidence="2" id="KW-0614">Plasmid</keyword>
<dbReference type="HOGENOM" id="CLU_032110_0_0_9"/>
<accession>W8T9Z9</accession>
<dbReference type="CDD" id="cd16387">
    <property type="entry name" value="ParB_N_Srx"/>
    <property type="match status" value="1"/>
</dbReference>
<dbReference type="OrthoDB" id="9770340at2"/>
<dbReference type="PANTHER" id="PTHR35149:SF2">
    <property type="entry name" value="DUF262 DOMAIN-CONTAINING PROTEIN"/>
    <property type="match status" value="1"/>
</dbReference>
<geneLocation type="plasmid" evidence="2 3">
    <name>EAL2_808p</name>
</geneLocation>
<keyword evidence="3" id="KW-1185">Reference proteome</keyword>